<reference evidence="2" key="1">
    <citation type="submission" date="2021-01" db="EMBL/GenBank/DDBJ databases">
        <title>Whole genome shotgun sequence of Actinoplanes cyaneus NBRC 14990.</title>
        <authorList>
            <person name="Komaki H."/>
            <person name="Tamura T."/>
        </authorList>
    </citation>
    <scope>NUCLEOTIDE SEQUENCE</scope>
    <source>
        <strain evidence="2">NBRC 14990</strain>
    </source>
</reference>
<dbReference type="InterPro" id="IPR002477">
    <property type="entry name" value="Peptidoglycan-bd-like"/>
</dbReference>
<sequence length="99" mass="10976">MPVPQVNVTLLLQELQQAQNPVASDEVRSLQFMLAFTSGRYSPFDRALKSSDGVDGLFGPKTDERVRQFQDDAGLKADGIVGTNTWTALLERWTSFQTA</sequence>
<name>A0A919MC32_9ACTN</name>
<dbReference type="AlphaFoldDB" id="A0A919MC32"/>
<comment type="caution">
    <text evidence="2">The sequence shown here is derived from an EMBL/GenBank/DDBJ whole genome shotgun (WGS) entry which is preliminary data.</text>
</comment>
<proteinExistence type="predicted"/>
<dbReference type="Proteomes" id="UP000619479">
    <property type="component" value="Unassembled WGS sequence"/>
</dbReference>
<organism evidence="2 3">
    <name type="scientific">Actinoplanes cyaneus</name>
    <dbReference type="NCBI Taxonomy" id="52696"/>
    <lineage>
        <taxon>Bacteria</taxon>
        <taxon>Bacillati</taxon>
        <taxon>Actinomycetota</taxon>
        <taxon>Actinomycetes</taxon>
        <taxon>Micromonosporales</taxon>
        <taxon>Micromonosporaceae</taxon>
        <taxon>Actinoplanes</taxon>
    </lineage>
</organism>
<protein>
    <recommendedName>
        <fullName evidence="1">Peptidoglycan binding-like domain-containing protein</fullName>
    </recommendedName>
</protein>
<dbReference type="Gene3D" id="1.10.101.10">
    <property type="entry name" value="PGBD-like superfamily/PGBD"/>
    <property type="match status" value="1"/>
</dbReference>
<dbReference type="InterPro" id="IPR036366">
    <property type="entry name" value="PGBDSf"/>
</dbReference>
<evidence type="ECO:0000313" key="2">
    <source>
        <dbReference type="EMBL" id="GID65721.1"/>
    </source>
</evidence>
<accession>A0A919MC32</accession>
<evidence type="ECO:0000313" key="3">
    <source>
        <dbReference type="Proteomes" id="UP000619479"/>
    </source>
</evidence>
<dbReference type="EMBL" id="BOMH01000027">
    <property type="protein sequence ID" value="GID65721.1"/>
    <property type="molecule type" value="Genomic_DNA"/>
</dbReference>
<dbReference type="RefSeq" id="WP_203741968.1">
    <property type="nucleotide sequence ID" value="NZ_BAAAUC010000003.1"/>
</dbReference>
<evidence type="ECO:0000259" key="1">
    <source>
        <dbReference type="Pfam" id="PF01471"/>
    </source>
</evidence>
<gene>
    <name evidence="2" type="ORF">Acy02nite_36020</name>
</gene>
<dbReference type="InterPro" id="IPR036365">
    <property type="entry name" value="PGBD-like_sf"/>
</dbReference>
<dbReference type="Pfam" id="PF01471">
    <property type="entry name" value="PG_binding_1"/>
    <property type="match status" value="1"/>
</dbReference>
<dbReference type="SUPFAM" id="SSF47090">
    <property type="entry name" value="PGBD-like"/>
    <property type="match status" value="1"/>
</dbReference>
<feature type="domain" description="Peptidoglycan binding-like" evidence="1">
    <location>
        <begin position="25"/>
        <end position="89"/>
    </location>
</feature>
<keyword evidence="3" id="KW-1185">Reference proteome</keyword>